<reference evidence="1" key="1">
    <citation type="submission" date="2020-04" db="EMBL/GenBank/DDBJ databases">
        <authorList>
            <person name="Chiriac C."/>
            <person name="Salcher M."/>
            <person name="Ghai R."/>
            <person name="Kavagutti S V."/>
        </authorList>
    </citation>
    <scope>NUCLEOTIDE SEQUENCE</scope>
</reference>
<proteinExistence type="predicted"/>
<dbReference type="EMBL" id="LR796402">
    <property type="protein sequence ID" value="CAB4141921.1"/>
    <property type="molecule type" value="Genomic_DNA"/>
</dbReference>
<protein>
    <submittedName>
        <fullName evidence="1">Uncharacterized protein</fullName>
    </submittedName>
</protein>
<evidence type="ECO:0000313" key="1">
    <source>
        <dbReference type="EMBL" id="CAB4141921.1"/>
    </source>
</evidence>
<name>A0A6J5M701_9CAUD</name>
<organism evidence="1">
    <name type="scientific">uncultured Caudovirales phage</name>
    <dbReference type="NCBI Taxonomy" id="2100421"/>
    <lineage>
        <taxon>Viruses</taxon>
        <taxon>Duplodnaviria</taxon>
        <taxon>Heunggongvirae</taxon>
        <taxon>Uroviricota</taxon>
        <taxon>Caudoviricetes</taxon>
        <taxon>Peduoviridae</taxon>
        <taxon>Maltschvirus</taxon>
        <taxon>Maltschvirus maltsch</taxon>
    </lineage>
</organism>
<accession>A0A6J5M701</accession>
<gene>
    <name evidence="1" type="ORF">UFOVP421_24</name>
</gene>
<sequence length="70" mass="7709">MKVPPFRAGPAKFDRDFCTQEGAYALAGMISAAWTKAGHDVRVDVVPIQNGHKHTTYTVRMPTLLNGLPR</sequence>